<dbReference type="InterPro" id="IPR052952">
    <property type="entry name" value="MFS-Transporter"/>
</dbReference>
<feature type="transmembrane region" description="Helical" evidence="4">
    <location>
        <begin position="339"/>
        <end position="364"/>
    </location>
</feature>
<dbReference type="PANTHER" id="PTHR23527">
    <property type="entry name" value="BLL3282 PROTEIN"/>
    <property type="match status" value="1"/>
</dbReference>
<protein>
    <submittedName>
        <fullName evidence="7">MFS transporter</fullName>
    </submittedName>
</protein>
<sequence>MRSTLTPLFVTLAIQALASMAALTVPVLAPEAAADTGYPAKLAGVFIGLVYAGAMVSSLISGALIARLGPMRVSQICLLLCGAGLFLASSGVLAVMGLGALVIGAGYGPVTPSSSHLLARTTPPHRMGLTFSLKQTGVPLGGAMAGLMVPPIVSGRGWQGALVVVAGLCVLMAVLSQPVQGALDRASAAEPVPPGRRRGVFEPLRMILERPALRDIAFCSFFYSAVQLTVTTYMVIWLTEVYRMDFLLAGVVMAFAQGAGVAGRLLWGWLADRHVPPRVLLSFLGLVMAGCMAGYALTGPDWALGVILLIAVASGASAIGWNGVYLAEVARLSPPGMAGMLTGGTLFFTYFGVVLGPPAVAGIIGATGSFAAAFGAVAAVTLAVAVFLGLTRPRLAAN</sequence>
<evidence type="ECO:0000259" key="6">
    <source>
        <dbReference type="PROSITE" id="PS50850"/>
    </source>
</evidence>
<dbReference type="RefSeq" id="WP_303730831.1">
    <property type="nucleotide sequence ID" value="NZ_DULP01000186.1"/>
</dbReference>
<feature type="domain" description="Major facilitator superfamily (MFS) profile" evidence="6">
    <location>
        <begin position="1"/>
        <end position="396"/>
    </location>
</feature>
<evidence type="ECO:0000256" key="5">
    <source>
        <dbReference type="SAM" id="SignalP"/>
    </source>
</evidence>
<reference evidence="7 8" key="1">
    <citation type="journal article" date="2020" name="Biotechnol. Biofuels">
        <title>New insights from the biogas microbiome by comprehensive genome-resolved metagenomics of nearly 1600 species originating from multiple anaerobic digesters.</title>
        <authorList>
            <person name="Campanaro S."/>
            <person name="Treu L."/>
            <person name="Rodriguez-R L.M."/>
            <person name="Kovalovszki A."/>
            <person name="Ziels R.M."/>
            <person name="Maus I."/>
            <person name="Zhu X."/>
            <person name="Kougias P.G."/>
            <person name="Basile A."/>
            <person name="Luo G."/>
            <person name="Schluter A."/>
            <person name="Konstantinidis K.T."/>
            <person name="Angelidaki I."/>
        </authorList>
    </citation>
    <scope>NUCLEOTIDE SEQUENCE [LARGE SCALE GENOMIC DNA]</scope>
    <source>
        <strain evidence="7">AS04akNAM_125</strain>
    </source>
</reference>
<feature type="transmembrane region" description="Helical" evidence="4">
    <location>
        <begin position="303"/>
        <end position="327"/>
    </location>
</feature>
<dbReference type="InterPro" id="IPR020846">
    <property type="entry name" value="MFS_dom"/>
</dbReference>
<dbReference type="Proteomes" id="UP000580830">
    <property type="component" value="Unassembled WGS sequence"/>
</dbReference>
<dbReference type="AlphaFoldDB" id="A0A832QXC4"/>
<dbReference type="PROSITE" id="PS50850">
    <property type="entry name" value="MFS"/>
    <property type="match status" value="1"/>
</dbReference>
<dbReference type="Pfam" id="PF07690">
    <property type="entry name" value="MFS_1"/>
    <property type="match status" value="1"/>
</dbReference>
<organism evidence="7 8">
    <name type="scientific">Paracoccus solventivorans</name>
    <dbReference type="NCBI Taxonomy" id="53463"/>
    <lineage>
        <taxon>Bacteria</taxon>
        <taxon>Pseudomonadati</taxon>
        <taxon>Pseudomonadota</taxon>
        <taxon>Alphaproteobacteria</taxon>
        <taxon>Rhodobacterales</taxon>
        <taxon>Paracoccaceae</taxon>
        <taxon>Paracoccus</taxon>
    </lineage>
</organism>
<keyword evidence="3 4" id="KW-0472">Membrane</keyword>
<comment type="caution">
    <text evidence="7">The sequence shown here is derived from an EMBL/GenBank/DDBJ whole genome shotgun (WGS) entry which is preliminary data.</text>
</comment>
<dbReference type="SUPFAM" id="SSF103473">
    <property type="entry name" value="MFS general substrate transporter"/>
    <property type="match status" value="1"/>
</dbReference>
<accession>A0A832QXC4</accession>
<name>A0A832QXC4_9RHOB</name>
<feature type="chain" id="PRO_5032581536" evidence="5">
    <location>
        <begin position="22"/>
        <end position="398"/>
    </location>
</feature>
<dbReference type="Gene3D" id="1.20.1250.20">
    <property type="entry name" value="MFS general substrate transporter like domains"/>
    <property type="match status" value="2"/>
</dbReference>
<dbReference type="InterPro" id="IPR036259">
    <property type="entry name" value="MFS_trans_sf"/>
</dbReference>
<evidence type="ECO:0000313" key="7">
    <source>
        <dbReference type="EMBL" id="HHW34831.1"/>
    </source>
</evidence>
<dbReference type="InterPro" id="IPR011701">
    <property type="entry name" value="MFS"/>
</dbReference>
<dbReference type="EMBL" id="DULP01000186">
    <property type="protein sequence ID" value="HHW34831.1"/>
    <property type="molecule type" value="Genomic_DNA"/>
</dbReference>
<evidence type="ECO:0000313" key="8">
    <source>
        <dbReference type="Proteomes" id="UP000580830"/>
    </source>
</evidence>
<proteinExistence type="predicted"/>
<keyword evidence="2 4" id="KW-1133">Transmembrane helix</keyword>
<evidence type="ECO:0000256" key="1">
    <source>
        <dbReference type="ARBA" id="ARBA00022692"/>
    </source>
</evidence>
<keyword evidence="5" id="KW-0732">Signal</keyword>
<feature type="transmembrane region" description="Helical" evidence="4">
    <location>
        <begin position="244"/>
        <end position="267"/>
    </location>
</feature>
<dbReference type="GO" id="GO:0022857">
    <property type="term" value="F:transmembrane transporter activity"/>
    <property type="evidence" value="ECO:0007669"/>
    <property type="project" value="InterPro"/>
</dbReference>
<evidence type="ECO:0000256" key="3">
    <source>
        <dbReference type="ARBA" id="ARBA00023136"/>
    </source>
</evidence>
<feature type="transmembrane region" description="Helical" evidence="4">
    <location>
        <begin position="279"/>
        <end position="297"/>
    </location>
</feature>
<feature type="transmembrane region" description="Helical" evidence="4">
    <location>
        <begin position="216"/>
        <end position="238"/>
    </location>
</feature>
<feature type="transmembrane region" description="Helical" evidence="4">
    <location>
        <begin position="370"/>
        <end position="390"/>
    </location>
</feature>
<feature type="transmembrane region" description="Helical" evidence="4">
    <location>
        <begin position="157"/>
        <end position="175"/>
    </location>
</feature>
<gene>
    <name evidence="7" type="ORF">GXX24_11930</name>
</gene>
<feature type="transmembrane region" description="Helical" evidence="4">
    <location>
        <begin position="42"/>
        <end position="66"/>
    </location>
</feature>
<feature type="signal peptide" evidence="5">
    <location>
        <begin position="1"/>
        <end position="21"/>
    </location>
</feature>
<keyword evidence="1 4" id="KW-0812">Transmembrane</keyword>
<evidence type="ECO:0000256" key="4">
    <source>
        <dbReference type="SAM" id="Phobius"/>
    </source>
</evidence>
<evidence type="ECO:0000256" key="2">
    <source>
        <dbReference type="ARBA" id="ARBA00022989"/>
    </source>
</evidence>
<feature type="transmembrane region" description="Helical" evidence="4">
    <location>
        <begin position="78"/>
        <end position="107"/>
    </location>
</feature>
<dbReference type="PANTHER" id="PTHR23527:SF1">
    <property type="entry name" value="BLL3282 PROTEIN"/>
    <property type="match status" value="1"/>
</dbReference>